<evidence type="ECO:0000313" key="5">
    <source>
        <dbReference type="Proteomes" id="UP000236220"/>
    </source>
</evidence>
<dbReference type="InterPro" id="IPR027417">
    <property type="entry name" value="P-loop_NTPase"/>
</dbReference>
<feature type="region of interest" description="Disordered" evidence="2">
    <location>
        <begin position="443"/>
        <end position="464"/>
    </location>
</feature>
<dbReference type="Proteomes" id="UP000236220">
    <property type="component" value="Unassembled WGS sequence"/>
</dbReference>
<keyword evidence="5" id="KW-1185">Reference proteome</keyword>
<evidence type="ECO:0000256" key="2">
    <source>
        <dbReference type="SAM" id="MobiDB-lite"/>
    </source>
</evidence>
<dbReference type="GO" id="GO:0006302">
    <property type="term" value="P:double-strand break repair"/>
    <property type="evidence" value="ECO:0007669"/>
    <property type="project" value="TreeGrafter"/>
</dbReference>
<feature type="domain" description="SMC hinge" evidence="3">
    <location>
        <begin position="490"/>
        <end position="590"/>
    </location>
</feature>
<dbReference type="GO" id="GO:0051276">
    <property type="term" value="P:chromosome organization"/>
    <property type="evidence" value="ECO:0007669"/>
    <property type="project" value="InterPro"/>
</dbReference>
<gene>
    <name evidence="4" type="ORF">Lysil_0655</name>
</gene>
<dbReference type="GO" id="GO:0004527">
    <property type="term" value="F:exonuclease activity"/>
    <property type="evidence" value="ECO:0007669"/>
    <property type="project" value="UniProtKB-KW"/>
</dbReference>
<proteinExistence type="predicted"/>
<dbReference type="Pfam" id="PF13558">
    <property type="entry name" value="SbcC_Walker_B"/>
    <property type="match status" value="1"/>
</dbReference>
<evidence type="ECO:0000313" key="4">
    <source>
        <dbReference type="EMBL" id="PNS09026.1"/>
    </source>
</evidence>
<sequence>MKQLEALGMVQYFLYEREDLQLGGNTAFLGPNGTGKTALLDAFQIVLLAADSNKTHFNASGEGKKRARSLREYCLGVYGQSDAERCRMSANTYINLVFRDPETNVAVTAGVSLSASVDDPNHVFNSLYILPGVALTTKDHMDADAGKETILPWRKFQHIAKDACTMAGTTPFFTQNREEFLSRLFVGHLASPGERPNTRAIRSAFARSLKLNKDIDDLDETLRQHLIEQRLTNVRAFRTRLEQFHAVREMIRRLVDRIERAGEVADKYALVKRDRTTHANLDALRALYEVERLSEELGEQQDKAEELEQQLKAATLDLGRADSEKVQAQEARDRASQLLHMDPEFQKQAGESGQLKLKQDQLDKNRKELGNLLKLALEAAVSAGKLPAMAAHQGDFEDAVHQLLDLQQHADVLRIPEPAAIQSVMQAMARIRGWISKSLSAAEREADEKAKDERDARTALERSQRGLSQVRKEVTALQRLLSDAGIEATPICDLVKISDPQWQPALEAYLGPHVDALLVPEKQELDAVRTYKEHKDARHIFRVKLALPSRGRPWVAKGGGKYAAQLIEGDDKAAIRYLQGELGQLALANNAAQLHAGARAISSDGMISSGGGIERRQLPNRNALLIDRANSDAQRQAAQIAHDEAKVATEHANAQVKLIAPIEQCLASFANSDTTYSRLEELFTAAIAGDRELHDLREALIATQSSRLSNLRANFEAATKRLADADENEKRLIALKSRLATESGSAQARIESIIQRQGLAAVDETQTRQHPLYNANEVQRHRERYDERHGDENWGELLKALQSAIGHAKTAADNHDRDAWEKFSFYIRDFQFQNNDIANHQWERAYKFILDDKHRMEDLELADQEAKSQEAYEAAVKVFRTDVAQTLLEGFEAIEEQIRGLNEVLKHAPEFSNGERYRFKYAPVEQHRPLYEFLKRVRERGDAEEDIFGGAGKMPDEFKALVEGDASSELLQDASPLNDHRRFFSYDVEILAQNASIGLLSKRLGPGSGGEHRTPLYVIFGAALAAAYGKSRSTQTSGGIMMLDEAFEKMDAQNVRATADYLNALGLQLVMAGPEADQAKMSSFLNIYYDMARYGSRTVQLTKNVVLDEARELLQTDNYLLHPELLDHAMRKIAETEHAAG</sequence>
<keyword evidence="4" id="KW-0540">Nuclease</keyword>
<reference evidence="4 5" key="1">
    <citation type="submission" date="2017-08" db="EMBL/GenBank/DDBJ databases">
        <title>Lysobacter sylvestris genome.</title>
        <authorList>
            <person name="Zhang D.-C."/>
            <person name="Albuquerque L."/>
            <person name="Franca L."/>
            <person name="Froufe H.J.C."/>
            <person name="Barroso C."/>
            <person name="Egas C."/>
            <person name="Da Costa M."/>
            <person name="Margesin R."/>
        </authorList>
    </citation>
    <scope>NUCLEOTIDE SEQUENCE [LARGE SCALE GENOMIC DNA]</scope>
    <source>
        <strain evidence="4 5">AM20-91</strain>
    </source>
</reference>
<comment type="caution">
    <text evidence="4">The sequence shown here is derived from an EMBL/GenBank/DDBJ whole genome shotgun (WGS) entry which is preliminary data.</text>
</comment>
<dbReference type="Pfam" id="PF13555">
    <property type="entry name" value="AAA_29"/>
    <property type="match status" value="1"/>
</dbReference>
<dbReference type="Gene3D" id="1.20.1060.20">
    <property type="match status" value="1"/>
</dbReference>
<dbReference type="PANTHER" id="PTHR32182:SF0">
    <property type="entry name" value="DNA REPLICATION AND REPAIR PROTEIN RECF"/>
    <property type="match status" value="1"/>
</dbReference>
<evidence type="ECO:0000256" key="1">
    <source>
        <dbReference type="SAM" id="Coils"/>
    </source>
</evidence>
<dbReference type="Pfam" id="PF06470">
    <property type="entry name" value="SMC_hinge"/>
    <property type="match status" value="1"/>
</dbReference>
<keyword evidence="4" id="KW-0269">Exonuclease</keyword>
<dbReference type="EMBL" id="NPZB01000001">
    <property type="protein sequence ID" value="PNS09026.1"/>
    <property type="molecule type" value="Genomic_DNA"/>
</dbReference>
<dbReference type="Gene3D" id="3.40.50.300">
    <property type="entry name" value="P-loop containing nucleotide triphosphate hydrolases"/>
    <property type="match status" value="1"/>
</dbReference>
<name>A0A2K1Q1W4_9GAMM</name>
<feature type="coiled-coil region" evidence="1">
    <location>
        <begin position="290"/>
        <end position="324"/>
    </location>
</feature>
<dbReference type="GO" id="GO:0005694">
    <property type="term" value="C:chromosome"/>
    <property type="evidence" value="ECO:0007669"/>
    <property type="project" value="InterPro"/>
</dbReference>
<keyword evidence="1" id="KW-0175">Coiled coil</keyword>
<dbReference type="InterPro" id="IPR010935">
    <property type="entry name" value="SMC_hinge"/>
</dbReference>
<dbReference type="GO" id="GO:0005524">
    <property type="term" value="F:ATP binding"/>
    <property type="evidence" value="ECO:0007669"/>
    <property type="project" value="InterPro"/>
</dbReference>
<dbReference type="GO" id="GO:0000731">
    <property type="term" value="P:DNA synthesis involved in DNA repair"/>
    <property type="evidence" value="ECO:0007669"/>
    <property type="project" value="TreeGrafter"/>
</dbReference>
<dbReference type="PANTHER" id="PTHR32182">
    <property type="entry name" value="DNA REPLICATION AND REPAIR PROTEIN RECF"/>
    <property type="match status" value="1"/>
</dbReference>
<evidence type="ECO:0000259" key="3">
    <source>
        <dbReference type="Pfam" id="PF06470"/>
    </source>
</evidence>
<organism evidence="4 5">
    <name type="scientific">Solilutibacter silvestris</name>
    <dbReference type="NCBI Taxonomy" id="1645665"/>
    <lineage>
        <taxon>Bacteria</taxon>
        <taxon>Pseudomonadati</taxon>
        <taxon>Pseudomonadota</taxon>
        <taxon>Gammaproteobacteria</taxon>
        <taxon>Lysobacterales</taxon>
        <taxon>Lysobacteraceae</taxon>
        <taxon>Solilutibacter</taxon>
    </lineage>
</organism>
<dbReference type="AlphaFoldDB" id="A0A2K1Q1W4"/>
<dbReference type="RefSeq" id="WP_165782367.1">
    <property type="nucleotide sequence ID" value="NZ_NPZB01000001.1"/>
</dbReference>
<accession>A0A2K1Q1W4</accession>
<protein>
    <submittedName>
        <fullName evidence="4">Putative exonuclease SbcCD, C subunit</fullName>
    </submittedName>
</protein>
<dbReference type="SUPFAM" id="SSF52540">
    <property type="entry name" value="P-loop containing nucleoside triphosphate hydrolases"/>
    <property type="match status" value="1"/>
</dbReference>
<keyword evidence="4" id="KW-0378">Hydrolase</keyword>